<evidence type="ECO:0000256" key="6">
    <source>
        <dbReference type="ARBA" id="ARBA00022824"/>
    </source>
</evidence>
<accession>A0A7R8VPV0</accession>
<reference evidence="13" key="1">
    <citation type="submission" date="2020-11" db="EMBL/GenBank/DDBJ databases">
        <authorList>
            <person name="Tran Van P."/>
        </authorList>
    </citation>
    <scope>NUCLEOTIDE SEQUENCE</scope>
</reference>
<protein>
    <recommendedName>
        <fullName evidence="4">Autophagy-related protein 2</fullName>
    </recommendedName>
</protein>
<dbReference type="PANTHER" id="PTHR13190:SF1">
    <property type="entry name" value="AUTOPHAGY-RELATED 2, ISOFORM A"/>
    <property type="match status" value="1"/>
</dbReference>
<sequence>MDLKEMGCNEVRFQHEVYPENTAEASRQVLLVNEVEIRDRLASSQINKFLYQYSSEARPKQSHANMIVVKAVHVRPDPKLKVQECCLKVSLLPLRLNIDQDSFIFLFNFFSEVSGGSIDKGTAILSFIFTPEVPIRLDYQGKRVDMTHGPFAGLLMGLGQLNCSELRLKRISYRHGLLGIDKLLNFVVSEWLQDIKKNQLPSLLGGVGPMHAVVQLFQGIRDLFWLPIEQYQKDGRIIRGLQRGANSFTTSTAMAALELTNRIVLAIQTTAEMAYDMVSPGPSVRRRSRGYKGKRRNYNQPSDFREGMANAIMLVREGLGETAQTIVRVASEEHEQKGVSGAVGGVLRQIPPTMVKPIILATEATSNVLGGMRSQLAPDARREAVHKWRTQD</sequence>
<dbReference type="AlphaFoldDB" id="A0A7R8VPV0"/>
<comment type="subcellular location">
    <subcellularLocation>
        <location evidence="1">Endoplasmic reticulum membrane</location>
        <topology evidence="1">Peripheral membrane protein</topology>
    </subcellularLocation>
    <subcellularLocation>
        <location evidence="2">Preautophagosomal structure membrane</location>
        <topology evidence="2">Peripheral membrane protein</topology>
    </subcellularLocation>
</comment>
<gene>
    <name evidence="13" type="ORF">TDIB3V08_LOCUS8674</name>
</gene>
<dbReference type="Pfam" id="PF13329">
    <property type="entry name" value="ATG2_CAD"/>
    <property type="match status" value="1"/>
</dbReference>
<evidence type="ECO:0000256" key="10">
    <source>
        <dbReference type="ARBA" id="ARBA00024479"/>
    </source>
</evidence>
<evidence type="ECO:0000313" key="13">
    <source>
        <dbReference type="EMBL" id="CAD7202492.1"/>
    </source>
</evidence>
<evidence type="ECO:0000256" key="8">
    <source>
        <dbReference type="ARBA" id="ARBA00023055"/>
    </source>
</evidence>
<comment type="catalytic activity">
    <reaction evidence="11">
        <text>a 1,2-diacyl-sn-glycero-3-phosphoethanolamine(in) = a 1,2-diacyl-sn-glycero-3-phosphoethanolamine(out)</text>
        <dbReference type="Rhea" id="RHEA:38895"/>
        <dbReference type="ChEBI" id="CHEBI:64612"/>
    </reaction>
</comment>
<name>A0A7R8VPV0_TIMDO</name>
<evidence type="ECO:0000256" key="2">
    <source>
        <dbReference type="ARBA" id="ARBA00004623"/>
    </source>
</evidence>
<dbReference type="GO" id="GO:0032266">
    <property type="term" value="F:phosphatidylinositol-3-phosphate binding"/>
    <property type="evidence" value="ECO:0007669"/>
    <property type="project" value="TreeGrafter"/>
</dbReference>
<evidence type="ECO:0000256" key="4">
    <source>
        <dbReference type="ARBA" id="ARBA00018070"/>
    </source>
</evidence>
<dbReference type="GO" id="GO:0061709">
    <property type="term" value="P:reticulophagy"/>
    <property type="evidence" value="ECO:0007669"/>
    <property type="project" value="TreeGrafter"/>
</dbReference>
<keyword evidence="7" id="KW-0072">Autophagy</keyword>
<dbReference type="GO" id="GO:0006869">
    <property type="term" value="P:lipid transport"/>
    <property type="evidence" value="ECO:0007669"/>
    <property type="project" value="UniProtKB-KW"/>
</dbReference>
<dbReference type="GO" id="GO:0034727">
    <property type="term" value="P:piecemeal microautophagy of the nucleus"/>
    <property type="evidence" value="ECO:0007669"/>
    <property type="project" value="TreeGrafter"/>
</dbReference>
<organism evidence="13">
    <name type="scientific">Timema douglasi</name>
    <name type="common">Walking stick</name>
    <dbReference type="NCBI Taxonomy" id="61478"/>
    <lineage>
        <taxon>Eukaryota</taxon>
        <taxon>Metazoa</taxon>
        <taxon>Ecdysozoa</taxon>
        <taxon>Arthropoda</taxon>
        <taxon>Hexapoda</taxon>
        <taxon>Insecta</taxon>
        <taxon>Pterygota</taxon>
        <taxon>Neoptera</taxon>
        <taxon>Polyneoptera</taxon>
        <taxon>Phasmatodea</taxon>
        <taxon>Timematodea</taxon>
        <taxon>Timematoidea</taxon>
        <taxon>Timematidae</taxon>
        <taxon>Timema</taxon>
    </lineage>
</organism>
<dbReference type="GO" id="GO:0061908">
    <property type="term" value="C:phagophore"/>
    <property type="evidence" value="ECO:0007669"/>
    <property type="project" value="TreeGrafter"/>
</dbReference>
<evidence type="ECO:0000256" key="11">
    <source>
        <dbReference type="ARBA" id="ARBA00024615"/>
    </source>
</evidence>
<dbReference type="PANTHER" id="PTHR13190">
    <property type="entry name" value="AUTOPHAGY-RELATED 2, ISOFORM A"/>
    <property type="match status" value="1"/>
</dbReference>
<dbReference type="GO" id="GO:0034045">
    <property type="term" value="C:phagophore assembly site membrane"/>
    <property type="evidence" value="ECO:0007669"/>
    <property type="project" value="UniProtKB-SubCell"/>
</dbReference>
<comment type="catalytic activity">
    <reaction evidence="10">
        <text>a 1,2-diacyl-sn-glycero-3-phospho-L-serine(in) = a 1,2-diacyl-sn-glycero-3-phospho-L-serine(out)</text>
        <dbReference type="Rhea" id="RHEA:38663"/>
        <dbReference type="ChEBI" id="CHEBI:57262"/>
    </reaction>
</comment>
<dbReference type="GO" id="GO:0005789">
    <property type="term" value="C:endoplasmic reticulum membrane"/>
    <property type="evidence" value="ECO:0007669"/>
    <property type="project" value="UniProtKB-SubCell"/>
</dbReference>
<keyword evidence="9" id="KW-0472">Membrane</keyword>
<evidence type="ECO:0000256" key="5">
    <source>
        <dbReference type="ARBA" id="ARBA00022448"/>
    </source>
</evidence>
<proteinExistence type="inferred from homology"/>
<keyword evidence="8" id="KW-0445">Lipid transport</keyword>
<dbReference type="EMBL" id="OA569433">
    <property type="protein sequence ID" value="CAD7202492.1"/>
    <property type="molecule type" value="Genomic_DNA"/>
</dbReference>
<dbReference type="InterPro" id="IPR026849">
    <property type="entry name" value="ATG2"/>
</dbReference>
<keyword evidence="6" id="KW-0256">Endoplasmic reticulum</keyword>
<dbReference type="GO" id="GO:0000422">
    <property type="term" value="P:autophagy of mitochondrion"/>
    <property type="evidence" value="ECO:0007669"/>
    <property type="project" value="TreeGrafter"/>
</dbReference>
<evidence type="ECO:0000256" key="12">
    <source>
        <dbReference type="SAM" id="MobiDB-lite"/>
    </source>
</evidence>
<dbReference type="GO" id="GO:0061723">
    <property type="term" value="P:glycophagy"/>
    <property type="evidence" value="ECO:0007669"/>
    <property type="project" value="TreeGrafter"/>
</dbReference>
<evidence type="ECO:0000256" key="7">
    <source>
        <dbReference type="ARBA" id="ARBA00023006"/>
    </source>
</evidence>
<dbReference type="GO" id="GO:0000045">
    <property type="term" value="P:autophagosome assembly"/>
    <property type="evidence" value="ECO:0007669"/>
    <property type="project" value="TreeGrafter"/>
</dbReference>
<evidence type="ECO:0000256" key="1">
    <source>
        <dbReference type="ARBA" id="ARBA00004406"/>
    </source>
</evidence>
<dbReference type="GO" id="GO:0043495">
    <property type="term" value="F:protein-membrane adaptor activity"/>
    <property type="evidence" value="ECO:0007669"/>
    <property type="project" value="TreeGrafter"/>
</dbReference>
<evidence type="ECO:0000256" key="3">
    <source>
        <dbReference type="ARBA" id="ARBA00009714"/>
    </source>
</evidence>
<comment type="similarity">
    <text evidence="3">Belongs to the ATG2 family.</text>
</comment>
<feature type="compositionally biased region" description="Basic residues" evidence="12">
    <location>
        <begin position="284"/>
        <end position="297"/>
    </location>
</feature>
<evidence type="ECO:0000256" key="9">
    <source>
        <dbReference type="ARBA" id="ARBA00023136"/>
    </source>
</evidence>
<feature type="region of interest" description="Disordered" evidence="12">
    <location>
        <begin position="279"/>
        <end position="300"/>
    </location>
</feature>
<keyword evidence="5" id="KW-0813">Transport</keyword>